<protein>
    <submittedName>
        <fullName evidence="8">WD repeat-containing protein 63-like</fullName>
    </submittedName>
</protein>
<feature type="coiled-coil region" evidence="5">
    <location>
        <begin position="823"/>
        <end position="859"/>
    </location>
</feature>
<dbReference type="GO" id="GO:0036159">
    <property type="term" value="P:inner dynein arm assembly"/>
    <property type="evidence" value="ECO:0007669"/>
    <property type="project" value="TreeGrafter"/>
</dbReference>
<dbReference type="InterPro" id="IPR015943">
    <property type="entry name" value="WD40/YVTN_repeat-like_dom_sf"/>
</dbReference>
<evidence type="ECO:0000256" key="5">
    <source>
        <dbReference type="SAM" id="Coils"/>
    </source>
</evidence>
<name>A0AAJ6YSZ5_9HYME</name>
<feature type="region of interest" description="Disordered" evidence="6">
    <location>
        <begin position="517"/>
        <end position="537"/>
    </location>
</feature>
<dbReference type="RefSeq" id="XP_011503616.1">
    <property type="nucleotide sequence ID" value="XM_011505314.1"/>
</dbReference>
<accession>A0AAJ6YSZ5</accession>
<dbReference type="Proteomes" id="UP000695007">
    <property type="component" value="Unplaced"/>
</dbReference>
<dbReference type="GO" id="GO:0045503">
    <property type="term" value="F:dynein light chain binding"/>
    <property type="evidence" value="ECO:0007669"/>
    <property type="project" value="TreeGrafter"/>
</dbReference>
<dbReference type="PROSITE" id="PS00678">
    <property type="entry name" value="WD_REPEATS_1"/>
    <property type="match status" value="1"/>
</dbReference>
<dbReference type="InterPro" id="IPR036322">
    <property type="entry name" value="WD40_repeat_dom_sf"/>
</dbReference>
<feature type="compositionally biased region" description="Basic and acidic residues" evidence="6">
    <location>
        <begin position="517"/>
        <end position="527"/>
    </location>
</feature>
<dbReference type="KEGG" id="csol:105366767"/>
<evidence type="ECO:0000256" key="2">
    <source>
        <dbReference type="ARBA" id="ARBA00022490"/>
    </source>
</evidence>
<proteinExistence type="predicted"/>
<dbReference type="GeneID" id="105366767"/>
<sequence>MDEQNAVHLQGFKDLTYYNDDDGFHENTEESDYLWQLEVGETEGAEVQEQSQKKVSFENDEKSLDLTQLSTKDKPTRRNSLYELDSFTKSNFVERSSEDIEEIKTKALIRFFDSLGKSEVARIRLSPLTQKFLGCVVDENVATEHPWITINKELIQDNLDLHSDSSDFLPIIDSIQSYPEQQLLLAYAPTAIDNNVFYICLTQKSYGAATHYIESRRLEQQQCVMSAVQKIPKYWQPLGSADFIRESFIKKSRLLYEVEVNLYYSYIQMNSAWDMYQNDYAKLVAFGNLTKASMISIKGYKERQNFYNGQLSQGCLINDVTWHPQWTGIMAAAYTTISKSENLSTRMVLNLKYNHASQVLLWSFDDCLKPKLILESKREVTTVSFCPTNGNIIVGGCINGQIVIWDITGKIEEVEMIIVQTSAQAKYQTFMKSLSTWMKEARSSSILRPTATSSLQLSQKGPITKIKWLSPYNKLDDRGILHELPENTDEKNLSLQFISSCEDGSIAFWDLNWRPSTDQRKKKENKERKKNTKKPQSLIQSISPFKILDVIFKPLYLLIVQNPNETHNAIITSMTYPKPDIKKEQMAPIIQSDDIITRRYYKVVMKKQNKICGAKIFVGTARGDCGVLSWDGYEFSTGVTLNKEVCKWVWVKQIHDGPVCHVSRSRHLKDLILTVGGRIFAVWREDFEIPIIWRKSQYRYTACSWDSNRPTVFILGRNDGTVETWDMFIKSHEPNIIESMSGRIITGIYTHELPLNPQCIAFCDYNGALRIFLTPDVLFESKQNNANWMRQFIDREVEKDRTYSYKNECNFISNEHIVEKSGLHNVTEKKEEVETKEKLLEEEAKIEAIRNSKKNARKTLIDKLRARWVTREMNRMQQVILEKKGLNEEELERRREPILRIKREAHDKETKRQYIIETADKLFLNVVGSNFPHYNKKLLSLNQGFGDAVSVETTTISNVIIKLNFSLYSINVKSEEKIIHNYGEIESKALLLIQQNSDKLNFSWEKLINEGMHRKRSIDFNVEAHEVRLNSIDEVENE</sequence>
<dbReference type="InterPro" id="IPR001680">
    <property type="entry name" value="WD40_rpt"/>
</dbReference>
<keyword evidence="7" id="KW-1185">Reference proteome</keyword>
<dbReference type="AlphaFoldDB" id="A0AAJ6YSZ5"/>
<organism evidence="7 8">
    <name type="scientific">Ceratosolen solmsi marchali</name>
    <dbReference type="NCBI Taxonomy" id="326594"/>
    <lineage>
        <taxon>Eukaryota</taxon>
        <taxon>Metazoa</taxon>
        <taxon>Ecdysozoa</taxon>
        <taxon>Arthropoda</taxon>
        <taxon>Hexapoda</taxon>
        <taxon>Insecta</taxon>
        <taxon>Pterygota</taxon>
        <taxon>Neoptera</taxon>
        <taxon>Endopterygota</taxon>
        <taxon>Hymenoptera</taxon>
        <taxon>Apocrita</taxon>
        <taxon>Proctotrupomorpha</taxon>
        <taxon>Chalcidoidea</taxon>
        <taxon>Agaonidae</taxon>
        <taxon>Agaoninae</taxon>
        <taxon>Ceratosolen</taxon>
    </lineage>
</organism>
<dbReference type="SMART" id="SM00320">
    <property type="entry name" value="WD40"/>
    <property type="match status" value="4"/>
</dbReference>
<keyword evidence="3" id="KW-0853">WD repeat</keyword>
<dbReference type="GO" id="GO:0060294">
    <property type="term" value="P:cilium movement involved in cell motility"/>
    <property type="evidence" value="ECO:0007669"/>
    <property type="project" value="TreeGrafter"/>
</dbReference>
<reference evidence="8" key="1">
    <citation type="submission" date="2025-08" db="UniProtKB">
        <authorList>
            <consortium name="RefSeq"/>
        </authorList>
    </citation>
    <scope>IDENTIFICATION</scope>
</reference>
<comment type="subcellular location">
    <subcellularLocation>
        <location evidence="1">Cytoplasm</location>
    </subcellularLocation>
</comment>
<keyword evidence="2" id="KW-0963">Cytoplasm</keyword>
<keyword evidence="4" id="KW-0677">Repeat</keyword>
<dbReference type="Gene3D" id="2.130.10.10">
    <property type="entry name" value="YVTN repeat-like/Quinoprotein amine dehydrogenase"/>
    <property type="match status" value="1"/>
</dbReference>
<evidence type="ECO:0000256" key="3">
    <source>
        <dbReference type="ARBA" id="ARBA00022574"/>
    </source>
</evidence>
<dbReference type="PANTHER" id="PTHR12442">
    <property type="entry name" value="DYNEIN INTERMEDIATE CHAIN"/>
    <property type="match status" value="1"/>
</dbReference>
<dbReference type="InterPro" id="IPR019775">
    <property type="entry name" value="WD40_repeat_CS"/>
</dbReference>
<evidence type="ECO:0000313" key="8">
    <source>
        <dbReference type="RefSeq" id="XP_011503616.1"/>
    </source>
</evidence>
<dbReference type="SUPFAM" id="SSF50978">
    <property type="entry name" value="WD40 repeat-like"/>
    <property type="match status" value="1"/>
</dbReference>
<gene>
    <name evidence="8" type="primary">LOC105366767</name>
</gene>
<dbReference type="GO" id="GO:0036156">
    <property type="term" value="C:inner dynein arm"/>
    <property type="evidence" value="ECO:0007669"/>
    <property type="project" value="TreeGrafter"/>
</dbReference>
<dbReference type="GO" id="GO:0045504">
    <property type="term" value="F:dynein heavy chain binding"/>
    <property type="evidence" value="ECO:0007669"/>
    <property type="project" value="TreeGrafter"/>
</dbReference>
<evidence type="ECO:0000256" key="1">
    <source>
        <dbReference type="ARBA" id="ARBA00004496"/>
    </source>
</evidence>
<evidence type="ECO:0000256" key="6">
    <source>
        <dbReference type="SAM" id="MobiDB-lite"/>
    </source>
</evidence>
<evidence type="ECO:0000313" key="7">
    <source>
        <dbReference type="Proteomes" id="UP000695007"/>
    </source>
</evidence>
<dbReference type="PANTHER" id="PTHR12442:SF5">
    <property type="entry name" value="DYNEIN AXONEMAL INTERMEDIATE CHAIN 3"/>
    <property type="match status" value="1"/>
</dbReference>
<keyword evidence="5" id="KW-0175">Coiled coil</keyword>
<evidence type="ECO:0000256" key="4">
    <source>
        <dbReference type="ARBA" id="ARBA00022737"/>
    </source>
</evidence>
<dbReference type="InterPro" id="IPR050687">
    <property type="entry name" value="Dynein_IC"/>
</dbReference>